<dbReference type="InterPro" id="IPR032710">
    <property type="entry name" value="NTF2-like_dom_sf"/>
</dbReference>
<dbReference type="EMBL" id="JBHRTR010000044">
    <property type="protein sequence ID" value="MFC3230379.1"/>
    <property type="molecule type" value="Genomic_DNA"/>
</dbReference>
<evidence type="ECO:0000313" key="8">
    <source>
        <dbReference type="EMBL" id="MFC3230379.1"/>
    </source>
</evidence>
<keyword evidence="9" id="KW-1185">Reference proteome</keyword>
<evidence type="ECO:0000259" key="7">
    <source>
        <dbReference type="Pfam" id="PF04335"/>
    </source>
</evidence>
<proteinExistence type="predicted"/>
<comment type="caution">
    <text evidence="8">The sequence shown here is derived from an EMBL/GenBank/DDBJ whole genome shotgun (WGS) entry which is preliminary data.</text>
</comment>
<feature type="domain" description="Bacterial virulence protein VirB8" evidence="7">
    <location>
        <begin position="34"/>
        <end position="233"/>
    </location>
</feature>
<feature type="region of interest" description="Disordered" evidence="5">
    <location>
        <begin position="1"/>
        <end position="24"/>
    </location>
</feature>
<sequence>MRSGHDDLVPAGLPPTKGRVRGNRVRSQDEAYVRRLERLVKASWALAGLGVGLAGSMGTVVLGLFPLKSTEHVLVQFDQPSAQLVRLIPERIDRRTEELLTEDVLRRYVDDRETINLVDENLRYGWVQAHSTDRVYAEFRDRMTTSNADSPLNEFAEKKLVREVHILSAGPVPGSSGTWQVEFTTIDRRDKTAVQRGEWVATMRVYRTAIEGVADRIRLNPLGLRVAGYAVRKRSLGGEAGL</sequence>
<dbReference type="Pfam" id="PF04335">
    <property type="entry name" value="VirB8"/>
    <property type="match status" value="1"/>
</dbReference>
<dbReference type="CDD" id="cd16424">
    <property type="entry name" value="VirB8"/>
    <property type="match status" value="1"/>
</dbReference>
<gene>
    <name evidence="8" type="ORF">ACFOGJ_24230</name>
</gene>
<protein>
    <submittedName>
        <fullName evidence="8">VirB8/TrbF family protein</fullName>
    </submittedName>
</protein>
<dbReference type="SUPFAM" id="SSF54427">
    <property type="entry name" value="NTF2-like"/>
    <property type="match status" value="1"/>
</dbReference>
<accession>A0ABV7L7I0</accession>
<dbReference type="Proteomes" id="UP001595528">
    <property type="component" value="Unassembled WGS sequence"/>
</dbReference>
<evidence type="ECO:0000313" key="9">
    <source>
        <dbReference type="Proteomes" id="UP001595528"/>
    </source>
</evidence>
<feature type="transmembrane region" description="Helical" evidence="6">
    <location>
        <begin position="44"/>
        <end position="67"/>
    </location>
</feature>
<evidence type="ECO:0000256" key="1">
    <source>
        <dbReference type="ARBA" id="ARBA00004167"/>
    </source>
</evidence>
<dbReference type="Gene3D" id="3.10.450.230">
    <property type="entry name" value="VirB8 protein"/>
    <property type="match status" value="1"/>
</dbReference>
<organism evidence="8 9">
    <name type="scientific">Marinibaculum pumilum</name>
    <dbReference type="NCBI Taxonomy" id="1766165"/>
    <lineage>
        <taxon>Bacteria</taxon>
        <taxon>Pseudomonadati</taxon>
        <taxon>Pseudomonadota</taxon>
        <taxon>Alphaproteobacteria</taxon>
        <taxon>Rhodospirillales</taxon>
        <taxon>Rhodospirillaceae</taxon>
        <taxon>Marinibaculum</taxon>
    </lineage>
</organism>
<name>A0ABV7L7I0_9PROT</name>
<comment type="subcellular location">
    <subcellularLocation>
        <location evidence="1">Membrane</location>
        <topology evidence="1">Single-pass membrane protein</topology>
    </subcellularLocation>
</comment>
<evidence type="ECO:0000256" key="4">
    <source>
        <dbReference type="ARBA" id="ARBA00023136"/>
    </source>
</evidence>
<evidence type="ECO:0000256" key="3">
    <source>
        <dbReference type="ARBA" id="ARBA00022989"/>
    </source>
</evidence>
<dbReference type="InterPro" id="IPR007430">
    <property type="entry name" value="VirB8"/>
</dbReference>
<keyword evidence="4 6" id="KW-0472">Membrane</keyword>
<keyword evidence="2 6" id="KW-0812">Transmembrane</keyword>
<keyword evidence="3 6" id="KW-1133">Transmembrane helix</keyword>
<evidence type="ECO:0000256" key="5">
    <source>
        <dbReference type="SAM" id="MobiDB-lite"/>
    </source>
</evidence>
<evidence type="ECO:0000256" key="6">
    <source>
        <dbReference type="SAM" id="Phobius"/>
    </source>
</evidence>
<dbReference type="RefSeq" id="WP_379905499.1">
    <property type="nucleotide sequence ID" value="NZ_JBHRTR010000044.1"/>
</dbReference>
<evidence type="ECO:0000256" key="2">
    <source>
        <dbReference type="ARBA" id="ARBA00022692"/>
    </source>
</evidence>
<reference evidence="9" key="1">
    <citation type="journal article" date="2019" name="Int. J. Syst. Evol. Microbiol.">
        <title>The Global Catalogue of Microorganisms (GCM) 10K type strain sequencing project: providing services to taxonomists for standard genome sequencing and annotation.</title>
        <authorList>
            <consortium name="The Broad Institute Genomics Platform"/>
            <consortium name="The Broad Institute Genome Sequencing Center for Infectious Disease"/>
            <person name="Wu L."/>
            <person name="Ma J."/>
        </authorList>
    </citation>
    <scope>NUCLEOTIDE SEQUENCE [LARGE SCALE GENOMIC DNA]</scope>
    <source>
        <strain evidence="9">KCTC 42964</strain>
    </source>
</reference>